<protein>
    <submittedName>
        <fullName evidence="1">Uncharacterized protein</fullName>
    </submittedName>
</protein>
<organism evidence="1 2">
    <name type="scientific">Plenodomus tracheiphilus IPT5</name>
    <dbReference type="NCBI Taxonomy" id="1408161"/>
    <lineage>
        <taxon>Eukaryota</taxon>
        <taxon>Fungi</taxon>
        <taxon>Dikarya</taxon>
        <taxon>Ascomycota</taxon>
        <taxon>Pezizomycotina</taxon>
        <taxon>Dothideomycetes</taxon>
        <taxon>Pleosporomycetidae</taxon>
        <taxon>Pleosporales</taxon>
        <taxon>Pleosporineae</taxon>
        <taxon>Leptosphaeriaceae</taxon>
        <taxon>Plenodomus</taxon>
    </lineage>
</organism>
<dbReference type="SUPFAM" id="SSF52833">
    <property type="entry name" value="Thioredoxin-like"/>
    <property type="match status" value="1"/>
</dbReference>
<evidence type="ECO:0000313" key="2">
    <source>
        <dbReference type="Proteomes" id="UP000799423"/>
    </source>
</evidence>
<reference evidence="1" key="1">
    <citation type="submission" date="2020-01" db="EMBL/GenBank/DDBJ databases">
        <authorList>
            <consortium name="DOE Joint Genome Institute"/>
            <person name="Haridas S."/>
            <person name="Albert R."/>
            <person name="Binder M."/>
            <person name="Bloem J."/>
            <person name="Labutti K."/>
            <person name="Salamov A."/>
            <person name="Andreopoulos B."/>
            <person name="Baker S.E."/>
            <person name="Barry K."/>
            <person name="Bills G."/>
            <person name="Bluhm B.H."/>
            <person name="Cannon C."/>
            <person name="Castanera R."/>
            <person name="Culley D.E."/>
            <person name="Daum C."/>
            <person name="Ezra D."/>
            <person name="Gonzalez J.B."/>
            <person name="Henrissat B."/>
            <person name="Kuo A."/>
            <person name="Liang C."/>
            <person name="Lipzen A."/>
            <person name="Lutzoni F."/>
            <person name="Magnuson J."/>
            <person name="Mondo S."/>
            <person name="Nolan M."/>
            <person name="Ohm R."/>
            <person name="Pangilinan J."/>
            <person name="Park H.-J."/>
            <person name="Ramirez L."/>
            <person name="Alfaro M."/>
            <person name="Sun H."/>
            <person name="Tritt A."/>
            <person name="Yoshinaga Y."/>
            <person name="Zwiers L.-H."/>
            <person name="Turgeon B.G."/>
            <person name="Goodwin S.B."/>
            <person name="Spatafora J.W."/>
            <person name="Crous P.W."/>
            <person name="Grigoriev I.V."/>
        </authorList>
    </citation>
    <scope>NUCLEOTIDE SEQUENCE</scope>
    <source>
        <strain evidence="1">IPT5</strain>
    </source>
</reference>
<dbReference type="AlphaFoldDB" id="A0A6A7AS02"/>
<dbReference type="Gene3D" id="3.40.30.10">
    <property type="entry name" value="Glutaredoxin"/>
    <property type="match status" value="1"/>
</dbReference>
<dbReference type="EMBL" id="MU006346">
    <property type="protein sequence ID" value="KAF2845504.1"/>
    <property type="molecule type" value="Genomic_DNA"/>
</dbReference>
<dbReference type="InterPro" id="IPR036249">
    <property type="entry name" value="Thioredoxin-like_sf"/>
</dbReference>
<sequence length="168" mass="18741">MVRSLAFRLPHLVKPTTRPFSLLNPSTRTHQNRIYDPIRTPSDLHTLLLLTASSNTPLITLWTASFCSTCASIKPRLTHMLQQEKIGEHEGGLAYAEVQMDSTLIGDLGVRYRISSLPTLMAFERMEAQFDDRLVRAEDMVGERGREWLVGRAIRGGRRGGGGGSMFG</sequence>
<dbReference type="OrthoDB" id="19690at2759"/>
<gene>
    <name evidence="1" type="ORF">T440DRAFT_511572</name>
</gene>
<proteinExistence type="predicted"/>
<dbReference type="CDD" id="cd02947">
    <property type="entry name" value="TRX_family"/>
    <property type="match status" value="1"/>
</dbReference>
<evidence type="ECO:0000313" key="1">
    <source>
        <dbReference type="EMBL" id="KAF2845504.1"/>
    </source>
</evidence>
<keyword evidence="2" id="KW-1185">Reference proteome</keyword>
<dbReference type="Proteomes" id="UP000799423">
    <property type="component" value="Unassembled WGS sequence"/>
</dbReference>
<accession>A0A6A7AS02</accession>
<name>A0A6A7AS02_9PLEO</name>